<dbReference type="InterPro" id="IPR014017">
    <property type="entry name" value="DNA_helicase_UvrD-like_C"/>
</dbReference>
<sequence length="1157" mass="123385">MGIEGFVVDAVTRTAQRRAADPCASAWVSANAGAGKTKVLTDRVVRLLLHGAAPSKILCLTFTKAAAANMAIRVFERLGRWVTLDAEALRAELTELEGERPDAATLRRARRLFARAVETPGGLKIETLHALCERLLHLVPFEANVPARFVVLDEAQTREAVDRTIDNVLADAVDGTHPDLAGALGLVAPEAAGETLRRAIGEAVRARSLLGHPDGPQARLEHLRDALGLAPGETAAAIEARMLEEGPGDWAGLAARLRTGKATDEKRAEALALAAVAEGPQRLPLYLAVFFKDEGEGDPYAAATLGTKAVPEAVKQALLDEQARLSTLRERLKAARAHARTCALFTLAAEIHRRVELQKARLGALDFDDLIHKTLDLLTRVDSAWVLYKLDRGIDHVLIDEAQDTNPEQWEILRRITEDFCAGAGARSGEMPRTRFAVGDPKQSIYSFQGAAPEEFETTRQAWRKAALGAGLTFEDVGLTLSFRSARGVLRGVDATFALAEHFRGLSFGDEAVGTVHETVRIGAPGQVELWPAETPSPEPEPDAWVQPVDAVEAGAPALVVARRVARAVRCWTTTGDEAGRIWRPGEILILVRKRSAAFEGVIRALKAEGVPVAGQDRLDIAAHIAVMDLVAAGRAALLPEDDLTLATALKTPLVGLSDDDLVRIAARREASESLARALARHAEAGDPAAQRGAAALAEWQALARETGPFGFYAELLGPRGGRTRLVARLGGEAGDAIDVFLTAAVQAEQGTDAPSLTGFLARYAPSGGRDAGGHTVKRDLESVRDEVRVMTVHGAKGLEAGLVVLIDGCEPLGRNDPPLLPMEIGDGTAVHGGTVPVWSPSKGHDCPAIAAARDALHDRARQEHNRLLYVAMTRAKDRLVIAPYRGSDKETPEAWCEMVRRGLVEAFGGVERTEMPYGPAETWREGAAVPMPPAPPVSAPAAEALPDWLFRPVAPEAEPLPPLRPSGLGAADEPRRSDARSSDPAARRRGVLIHALLEHLPAVAPERRETAATAFVAARAPGLAPPDRAAIVAAVMRLLADPDLAVLFGPAARAEVTLAGRIPLRGAEWPVHGRVDRLAVTDEAVWLCDFKTGRPPSEDAPVPAGMAAQVALYAALLARIHPDRAVIPLLVWTAGPIIRRLSEAECAAALDAIVPG</sequence>
<dbReference type="GO" id="GO:0043138">
    <property type="term" value="F:3'-5' DNA helicase activity"/>
    <property type="evidence" value="ECO:0007669"/>
    <property type="project" value="UniProtKB-EC"/>
</dbReference>
<accession>B8IPV0</accession>
<dbReference type="InterPro" id="IPR011604">
    <property type="entry name" value="PDDEXK-like_dom_sf"/>
</dbReference>
<keyword evidence="6" id="KW-0269">Exonuclease</keyword>
<dbReference type="PANTHER" id="PTHR11070:SF2">
    <property type="entry name" value="ATP-DEPENDENT DNA HELICASE SRS2"/>
    <property type="match status" value="1"/>
</dbReference>
<keyword evidence="2 15" id="KW-0547">Nucleotide-binding</keyword>
<dbReference type="OrthoDB" id="9810135at2"/>
<dbReference type="GO" id="GO:0004527">
    <property type="term" value="F:exonuclease activity"/>
    <property type="evidence" value="ECO:0007669"/>
    <property type="project" value="UniProtKB-KW"/>
</dbReference>
<dbReference type="InterPro" id="IPR038726">
    <property type="entry name" value="PDDEXK_AddAB-type"/>
</dbReference>
<gene>
    <name evidence="19" type="ordered locus">Mnod_1610</name>
</gene>
<keyword evidence="20" id="KW-1185">Reference proteome</keyword>
<dbReference type="PROSITE" id="PS51217">
    <property type="entry name" value="UVRD_HELICASE_CTER"/>
    <property type="match status" value="1"/>
</dbReference>
<evidence type="ECO:0000256" key="12">
    <source>
        <dbReference type="ARBA" id="ARBA00034808"/>
    </source>
</evidence>
<dbReference type="Pfam" id="PF12705">
    <property type="entry name" value="PDDEXK_1"/>
    <property type="match status" value="1"/>
</dbReference>
<feature type="domain" description="UvrD-like helicase C-terminal" evidence="18">
    <location>
        <begin position="518"/>
        <end position="798"/>
    </location>
</feature>
<evidence type="ECO:0000256" key="13">
    <source>
        <dbReference type="ARBA" id="ARBA00034923"/>
    </source>
</evidence>
<evidence type="ECO:0000256" key="16">
    <source>
        <dbReference type="SAM" id="MobiDB-lite"/>
    </source>
</evidence>
<feature type="binding site" evidence="15">
    <location>
        <begin position="30"/>
        <end position="37"/>
    </location>
    <ligand>
        <name>ATP</name>
        <dbReference type="ChEBI" id="CHEBI:30616"/>
    </ligand>
</feature>
<dbReference type="InterPro" id="IPR014151">
    <property type="entry name" value="DNA_helicase_AddA"/>
</dbReference>
<protein>
    <recommendedName>
        <fullName evidence="12">DNA 3'-5' helicase</fullName>
        <ecNumber evidence="12">5.6.2.4</ecNumber>
    </recommendedName>
    <alternativeName>
        <fullName evidence="13">DNA 3'-5' helicase II</fullName>
    </alternativeName>
</protein>
<dbReference type="GO" id="GO:0005524">
    <property type="term" value="F:ATP binding"/>
    <property type="evidence" value="ECO:0007669"/>
    <property type="project" value="UniProtKB-UniRule"/>
</dbReference>
<dbReference type="EMBL" id="CP001349">
    <property type="protein sequence ID" value="ACL56600.1"/>
    <property type="molecule type" value="Genomic_DNA"/>
</dbReference>
<feature type="domain" description="UvrD-like helicase ATP-binding" evidence="17">
    <location>
        <begin position="9"/>
        <end position="486"/>
    </location>
</feature>
<keyword evidence="10" id="KW-0413">Isomerase</keyword>
<dbReference type="NCBIfam" id="TIGR02784">
    <property type="entry name" value="addA_alphas"/>
    <property type="match status" value="1"/>
</dbReference>
<evidence type="ECO:0000313" key="19">
    <source>
        <dbReference type="EMBL" id="ACL56600.1"/>
    </source>
</evidence>
<evidence type="ECO:0000256" key="6">
    <source>
        <dbReference type="ARBA" id="ARBA00022839"/>
    </source>
</evidence>
<dbReference type="HOGENOM" id="CLU_001114_0_0_5"/>
<evidence type="ECO:0000256" key="15">
    <source>
        <dbReference type="PROSITE-ProRule" id="PRU00560"/>
    </source>
</evidence>
<evidence type="ECO:0000256" key="5">
    <source>
        <dbReference type="ARBA" id="ARBA00022806"/>
    </source>
</evidence>
<dbReference type="PANTHER" id="PTHR11070">
    <property type="entry name" value="UVRD / RECB / PCRA DNA HELICASE FAMILY MEMBER"/>
    <property type="match status" value="1"/>
</dbReference>
<dbReference type="KEGG" id="mno:Mnod_1610"/>
<dbReference type="Gene3D" id="3.90.320.10">
    <property type="match status" value="1"/>
</dbReference>
<keyword evidence="3" id="KW-0227">DNA damage</keyword>
<feature type="region of interest" description="Disordered" evidence="16">
    <location>
        <begin position="957"/>
        <end position="986"/>
    </location>
</feature>
<dbReference type="GO" id="GO:0003677">
    <property type="term" value="F:DNA binding"/>
    <property type="evidence" value="ECO:0007669"/>
    <property type="project" value="UniProtKB-KW"/>
</dbReference>
<reference evidence="19 20" key="1">
    <citation type="submission" date="2009-01" db="EMBL/GenBank/DDBJ databases">
        <title>Complete sequence of chromosome of Methylobacterium nodulans ORS 2060.</title>
        <authorList>
            <consortium name="US DOE Joint Genome Institute"/>
            <person name="Lucas S."/>
            <person name="Copeland A."/>
            <person name="Lapidus A."/>
            <person name="Glavina del Rio T."/>
            <person name="Dalin E."/>
            <person name="Tice H."/>
            <person name="Bruce D."/>
            <person name="Goodwin L."/>
            <person name="Pitluck S."/>
            <person name="Sims D."/>
            <person name="Brettin T."/>
            <person name="Detter J.C."/>
            <person name="Han C."/>
            <person name="Larimer F."/>
            <person name="Land M."/>
            <person name="Hauser L."/>
            <person name="Kyrpides N."/>
            <person name="Ivanova N."/>
            <person name="Marx C.J."/>
            <person name="Richardson P."/>
        </authorList>
    </citation>
    <scope>NUCLEOTIDE SEQUENCE [LARGE SCALE GENOMIC DNA]</scope>
    <source>
        <strain evidence="20">LMG 21967 / CNCM I-2342 / ORS 2060</strain>
    </source>
</reference>
<dbReference type="AlphaFoldDB" id="B8IPV0"/>
<proteinExistence type="predicted"/>
<dbReference type="GO" id="GO:0005829">
    <property type="term" value="C:cytosol"/>
    <property type="evidence" value="ECO:0007669"/>
    <property type="project" value="TreeGrafter"/>
</dbReference>
<feature type="compositionally biased region" description="Basic and acidic residues" evidence="16">
    <location>
        <begin position="973"/>
        <end position="982"/>
    </location>
</feature>
<keyword evidence="4 15" id="KW-0378">Hydrolase</keyword>
<evidence type="ECO:0000256" key="1">
    <source>
        <dbReference type="ARBA" id="ARBA00022722"/>
    </source>
</evidence>
<evidence type="ECO:0000259" key="17">
    <source>
        <dbReference type="PROSITE" id="PS51198"/>
    </source>
</evidence>
<evidence type="ECO:0000256" key="8">
    <source>
        <dbReference type="ARBA" id="ARBA00023125"/>
    </source>
</evidence>
<dbReference type="RefSeq" id="WP_015928295.1">
    <property type="nucleotide sequence ID" value="NC_011894.1"/>
</dbReference>
<dbReference type="EC" id="5.6.2.4" evidence="12"/>
<comment type="catalytic activity">
    <reaction evidence="11">
        <text>Couples ATP hydrolysis with the unwinding of duplex DNA by translocating in the 3'-5' direction.</text>
        <dbReference type="EC" id="5.6.2.4"/>
    </reaction>
</comment>
<dbReference type="GO" id="GO:0000725">
    <property type="term" value="P:recombinational repair"/>
    <property type="evidence" value="ECO:0007669"/>
    <property type="project" value="TreeGrafter"/>
</dbReference>
<evidence type="ECO:0000256" key="9">
    <source>
        <dbReference type="ARBA" id="ARBA00023204"/>
    </source>
</evidence>
<dbReference type="Gene3D" id="3.40.50.300">
    <property type="entry name" value="P-loop containing nucleotide triphosphate hydrolases"/>
    <property type="match status" value="4"/>
</dbReference>
<evidence type="ECO:0000256" key="14">
    <source>
        <dbReference type="ARBA" id="ARBA00048988"/>
    </source>
</evidence>
<dbReference type="STRING" id="460265.Mnod_1610"/>
<comment type="catalytic activity">
    <reaction evidence="14">
        <text>ATP + H2O = ADP + phosphate + H(+)</text>
        <dbReference type="Rhea" id="RHEA:13065"/>
        <dbReference type="ChEBI" id="CHEBI:15377"/>
        <dbReference type="ChEBI" id="CHEBI:15378"/>
        <dbReference type="ChEBI" id="CHEBI:30616"/>
        <dbReference type="ChEBI" id="CHEBI:43474"/>
        <dbReference type="ChEBI" id="CHEBI:456216"/>
        <dbReference type="EC" id="5.6.2.4"/>
    </reaction>
</comment>
<evidence type="ECO:0000256" key="2">
    <source>
        <dbReference type="ARBA" id="ARBA00022741"/>
    </source>
</evidence>
<dbReference type="InterPro" id="IPR000212">
    <property type="entry name" value="DNA_helicase_UvrD/REP"/>
</dbReference>
<dbReference type="SUPFAM" id="SSF52540">
    <property type="entry name" value="P-loop containing nucleoside triphosphate hydrolases"/>
    <property type="match status" value="1"/>
</dbReference>
<dbReference type="Pfam" id="PF00580">
    <property type="entry name" value="UvrD-helicase"/>
    <property type="match status" value="1"/>
</dbReference>
<evidence type="ECO:0000256" key="4">
    <source>
        <dbReference type="ARBA" id="ARBA00022801"/>
    </source>
</evidence>
<evidence type="ECO:0000256" key="11">
    <source>
        <dbReference type="ARBA" id="ARBA00034617"/>
    </source>
</evidence>
<keyword evidence="8" id="KW-0238">DNA-binding</keyword>
<dbReference type="GO" id="GO:0033202">
    <property type="term" value="C:DNA helicase complex"/>
    <property type="evidence" value="ECO:0007669"/>
    <property type="project" value="TreeGrafter"/>
</dbReference>
<dbReference type="eggNOG" id="COG1074">
    <property type="taxonomic scope" value="Bacteria"/>
</dbReference>
<evidence type="ECO:0000313" key="20">
    <source>
        <dbReference type="Proteomes" id="UP000008207"/>
    </source>
</evidence>
<dbReference type="InterPro" id="IPR014016">
    <property type="entry name" value="UvrD-like_ATP-bd"/>
</dbReference>
<dbReference type="PROSITE" id="PS51198">
    <property type="entry name" value="UVRD_HELICASE_ATP_BIND"/>
    <property type="match status" value="1"/>
</dbReference>
<name>B8IPV0_METNO</name>
<keyword evidence="7 15" id="KW-0067">ATP-binding</keyword>
<keyword evidence="5 15" id="KW-0347">Helicase</keyword>
<organism evidence="19 20">
    <name type="scientific">Methylobacterium nodulans (strain LMG 21967 / CNCM I-2342 / ORS 2060)</name>
    <dbReference type="NCBI Taxonomy" id="460265"/>
    <lineage>
        <taxon>Bacteria</taxon>
        <taxon>Pseudomonadati</taxon>
        <taxon>Pseudomonadota</taxon>
        <taxon>Alphaproteobacteria</taxon>
        <taxon>Hyphomicrobiales</taxon>
        <taxon>Methylobacteriaceae</taxon>
        <taxon>Methylobacterium</taxon>
    </lineage>
</organism>
<evidence type="ECO:0000256" key="3">
    <source>
        <dbReference type="ARBA" id="ARBA00022763"/>
    </source>
</evidence>
<evidence type="ECO:0000256" key="7">
    <source>
        <dbReference type="ARBA" id="ARBA00022840"/>
    </source>
</evidence>
<evidence type="ECO:0000256" key="10">
    <source>
        <dbReference type="ARBA" id="ARBA00023235"/>
    </source>
</evidence>
<dbReference type="InterPro" id="IPR027417">
    <property type="entry name" value="P-loop_NTPase"/>
</dbReference>
<evidence type="ECO:0000259" key="18">
    <source>
        <dbReference type="PROSITE" id="PS51217"/>
    </source>
</evidence>
<keyword evidence="1" id="KW-0540">Nuclease</keyword>
<dbReference type="Pfam" id="PF13361">
    <property type="entry name" value="UvrD_C"/>
    <property type="match status" value="1"/>
</dbReference>
<dbReference type="Gene3D" id="1.10.486.10">
    <property type="entry name" value="PCRA, domain 4"/>
    <property type="match status" value="1"/>
</dbReference>
<keyword evidence="9" id="KW-0234">DNA repair</keyword>
<dbReference type="Proteomes" id="UP000008207">
    <property type="component" value="Chromosome"/>
</dbReference>